<dbReference type="InterPro" id="IPR018689">
    <property type="entry name" value="Imm33_dom"/>
</dbReference>
<evidence type="ECO:0000313" key="3">
    <source>
        <dbReference type="EMBL" id="MBA9076217.1"/>
    </source>
</evidence>
<feature type="compositionally biased region" description="Basic and acidic residues" evidence="1">
    <location>
        <begin position="1"/>
        <end position="10"/>
    </location>
</feature>
<name>A0A839GMR6_9BACT</name>
<dbReference type="RefSeq" id="WP_182512025.1">
    <property type="nucleotide sequence ID" value="NZ_JACJIQ010000003.1"/>
</dbReference>
<sequence>MASFFSDKKSSTSPQKAFKESNDTAVFTTKFVLDDKKEITYVTHESDDGAWQFFSDDEFMDFEKVAKVVGLGEIIERDRTVLELADMPIGHYAYRKNISDKWTVQRQEE</sequence>
<reference evidence="3 4" key="1">
    <citation type="submission" date="2020-08" db="EMBL/GenBank/DDBJ databases">
        <title>Genomic Encyclopedia of Type Strains, Phase IV (KMG-IV): sequencing the most valuable type-strain genomes for metagenomic binning, comparative biology and taxonomic classification.</title>
        <authorList>
            <person name="Goeker M."/>
        </authorList>
    </citation>
    <scope>NUCLEOTIDE SEQUENCE [LARGE SCALE GENOMIC DNA]</scope>
    <source>
        <strain evidence="3 4">DSM 29854</strain>
    </source>
</reference>
<evidence type="ECO:0000313" key="4">
    <source>
        <dbReference type="Proteomes" id="UP000563094"/>
    </source>
</evidence>
<gene>
    <name evidence="3" type="ORF">FHS90_000921</name>
</gene>
<protein>
    <recommendedName>
        <fullName evidence="2">Immunity protein Imm33 domain-containing protein</fullName>
    </recommendedName>
</protein>
<organism evidence="3 4">
    <name type="scientific">Rufibacter quisquiliarum</name>
    <dbReference type="NCBI Taxonomy" id="1549639"/>
    <lineage>
        <taxon>Bacteria</taxon>
        <taxon>Pseudomonadati</taxon>
        <taxon>Bacteroidota</taxon>
        <taxon>Cytophagia</taxon>
        <taxon>Cytophagales</taxon>
        <taxon>Hymenobacteraceae</taxon>
        <taxon>Rufibacter</taxon>
    </lineage>
</organism>
<dbReference type="Pfam" id="PF09951">
    <property type="entry name" value="Imm33"/>
    <property type="match status" value="1"/>
</dbReference>
<dbReference type="AlphaFoldDB" id="A0A839GMR6"/>
<dbReference type="Proteomes" id="UP000563094">
    <property type="component" value="Unassembled WGS sequence"/>
</dbReference>
<feature type="domain" description="Immunity protein Imm33" evidence="2">
    <location>
        <begin position="26"/>
        <end position="102"/>
    </location>
</feature>
<accession>A0A839GMR6</accession>
<keyword evidence="4" id="KW-1185">Reference proteome</keyword>
<evidence type="ECO:0000259" key="2">
    <source>
        <dbReference type="Pfam" id="PF09951"/>
    </source>
</evidence>
<dbReference type="EMBL" id="JACJIQ010000003">
    <property type="protein sequence ID" value="MBA9076217.1"/>
    <property type="molecule type" value="Genomic_DNA"/>
</dbReference>
<proteinExistence type="predicted"/>
<comment type="caution">
    <text evidence="3">The sequence shown here is derived from an EMBL/GenBank/DDBJ whole genome shotgun (WGS) entry which is preliminary data.</text>
</comment>
<evidence type="ECO:0000256" key="1">
    <source>
        <dbReference type="SAM" id="MobiDB-lite"/>
    </source>
</evidence>
<feature type="region of interest" description="Disordered" evidence="1">
    <location>
        <begin position="1"/>
        <end position="20"/>
    </location>
</feature>